<comment type="caution">
    <text evidence="1">The sequence shown here is derived from an EMBL/GenBank/DDBJ whole genome shotgun (WGS) entry which is preliminary data.</text>
</comment>
<name>A0A0F9LXK6_9ZZZZ</name>
<reference evidence="1" key="1">
    <citation type="journal article" date="2015" name="Nature">
        <title>Complex archaea that bridge the gap between prokaryotes and eukaryotes.</title>
        <authorList>
            <person name="Spang A."/>
            <person name="Saw J.H."/>
            <person name="Jorgensen S.L."/>
            <person name="Zaremba-Niedzwiedzka K."/>
            <person name="Martijn J."/>
            <person name="Lind A.E."/>
            <person name="van Eijk R."/>
            <person name="Schleper C."/>
            <person name="Guy L."/>
            <person name="Ettema T.J."/>
        </authorList>
    </citation>
    <scope>NUCLEOTIDE SEQUENCE</scope>
</reference>
<proteinExistence type="predicted"/>
<protein>
    <submittedName>
        <fullName evidence="1">Uncharacterized protein</fullName>
    </submittedName>
</protein>
<gene>
    <name evidence="1" type="ORF">LCGC14_1224220</name>
</gene>
<dbReference type="EMBL" id="LAZR01006476">
    <property type="protein sequence ID" value="KKM91856.1"/>
    <property type="molecule type" value="Genomic_DNA"/>
</dbReference>
<evidence type="ECO:0000313" key="1">
    <source>
        <dbReference type="EMBL" id="KKM91856.1"/>
    </source>
</evidence>
<sequence>MTAIAEEIKTFDLHELDRIIELHPCGKICFWFKENMIYYKYNFEEGVWKREV</sequence>
<dbReference type="AlphaFoldDB" id="A0A0F9LXK6"/>
<accession>A0A0F9LXK6</accession>
<organism evidence="1">
    <name type="scientific">marine sediment metagenome</name>
    <dbReference type="NCBI Taxonomy" id="412755"/>
    <lineage>
        <taxon>unclassified sequences</taxon>
        <taxon>metagenomes</taxon>
        <taxon>ecological metagenomes</taxon>
    </lineage>
</organism>